<dbReference type="Proteomes" id="UP000199223">
    <property type="component" value="Unassembled WGS sequence"/>
</dbReference>
<keyword evidence="2" id="KW-0560">Oxidoreductase</keyword>
<dbReference type="GO" id="GO:0051287">
    <property type="term" value="F:NAD binding"/>
    <property type="evidence" value="ECO:0007669"/>
    <property type="project" value="InterPro"/>
</dbReference>
<dbReference type="GO" id="GO:0050661">
    <property type="term" value="F:NADP binding"/>
    <property type="evidence" value="ECO:0007669"/>
    <property type="project" value="InterPro"/>
</dbReference>
<sequence length="306" mass="31464">MDQRKAAAEGGPGLSTGFLGLGAMGYPMAAHLARQGQASGGAAYVWNRTAEKAERHARQYGSLAASLAEAAQVDVLFTCLPTSAEVSELIGRLRPHLRPGTFWVDCTSGHPEAAQRQRAELAELGVSFLDAPVSGGTGGAEAGTLTVMLGGPEEEVEAVRPALAFGGKVVRVGETGAGFAVKAVNNVLLAANLWAAGEGLSVLARRGVNLGAALEVINASSGRSNASENLIGQRVLTREFPLTFALGLLAKDADIALDVALSAKASVPVLAQVAALYRAAAHSVGAEHDHSAALQLLERMNAQEIT</sequence>
<feature type="domain" description="3-hydroxyisobutyrate dehydrogenase-like NAD-binding" evidence="6">
    <location>
        <begin position="176"/>
        <end position="297"/>
    </location>
</feature>
<dbReference type="InterPro" id="IPR008927">
    <property type="entry name" value="6-PGluconate_DH-like_C_sf"/>
</dbReference>
<proteinExistence type="inferred from homology"/>
<evidence type="ECO:0000313" key="7">
    <source>
        <dbReference type="EMBL" id="SEJ12714.1"/>
    </source>
</evidence>
<evidence type="ECO:0000259" key="6">
    <source>
        <dbReference type="Pfam" id="PF14833"/>
    </source>
</evidence>
<dbReference type="SUPFAM" id="SSF51735">
    <property type="entry name" value="NAD(P)-binding Rossmann-fold domains"/>
    <property type="match status" value="1"/>
</dbReference>
<feature type="domain" description="6-phosphogluconate dehydrogenase NADP-binding" evidence="5">
    <location>
        <begin position="17"/>
        <end position="170"/>
    </location>
</feature>
<dbReference type="InterPro" id="IPR015815">
    <property type="entry name" value="HIBADH-related"/>
</dbReference>
<dbReference type="SUPFAM" id="SSF48179">
    <property type="entry name" value="6-phosphogluconate dehydrogenase C-terminal domain-like"/>
    <property type="match status" value="1"/>
</dbReference>
<evidence type="ECO:0000259" key="5">
    <source>
        <dbReference type="Pfam" id="PF03446"/>
    </source>
</evidence>
<evidence type="ECO:0000313" key="8">
    <source>
        <dbReference type="Proteomes" id="UP000199223"/>
    </source>
</evidence>
<organism evidence="7 8">
    <name type="scientific">Deinococcus reticulitermitis</name>
    <dbReference type="NCBI Taxonomy" id="856736"/>
    <lineage>
        <taxon>Bacteria</taxon>
        <taxon>Thermotogati</taxon>
        <taxon>Deinococcota</taxon>
        <taxon>Deinococci</taxon>
        <taxon>Deinococcales</taxon>
        <taxon>Deinococcaceae</taxon>
        <taxon>Deinococcus</taxon>
    </lineage>
</organism>
<feature type="active site" evidence="4">
    <location>
        <position position="182"/>
    </location>
</feature>
<dbReference type="PANTHER" id="PTHR43060:SF15">
    <property type="entry name" value="3-HYDROXYISOBUTYRATE DEHYDROGENASE-LIKE 1, MITOCHONDRIAL-RELATED"/>
    <property type="match status" value="1"/>
</dbReference>
<evidence type="ECO:0000256" key="1">
    <source>
        <dbReference type="ARBA" id="ARBA00009080"/>
    </source>
</evidence>
<dbReference type="Gene3D" id="1.10.1040.10">
    <property type="entry name" value="N-(1-d-carboxylethyl)-l-norvaline Dehydrogenase, domain 2"/>
    <property type="match status" value="1"/>
</dbReference>
<dbReference type="InterPro" id="IPR013328">
    <property type="entry name" value="6PGD_dom2"/>
</dbReference>
<dbReference type="InterPro" id="IPR002204">
    <property type="entry name" value="3-OH-isobutyrate_DH-rel_CS"/>
</dbReference>
<keyword evidence="8" id="KW-1185">Reference proteome</keyword>
<dbReference type="GO" id="GO:0016054">
    <property type="term" value="P:organic acid catabolic process"/>
    <property type="evidence" value="ECO:0007669"/>
    <property type="project" value="UniProtKB-ARBA"/>
</dbReference>
<dbReference type="PROSITE" id="PS00895">
    <property type="entry name" value="3_HYDROXYISOBUT_DH"/>
    <property type="match status" value="1"/>
</dbReference>
<dbReference type="InterPro" id="IPR036291">
    <property type="entry name" value="NAD(P)-bd_dom_sf"/>
</dbReference>
<comment type="similarity">
    <text evidence="1">Belongs to the HIBADH-related family.</text>
</comment>
<evidence type="ECO:0000256" key="2">
    <source>
        <dbReference type="ARBA" id="ARBA00023002"/>
    </source>
</evidence>
<dbReference type="Pfam" id="PF14833">
    <property type="entry name" value="NAD_binding_11"/>
    <property type="match status" value="1"/>
</dbReference>
<dbReference type="PIRSF" id="PIRSF000103">
    <property type="entry name" value="HIBADH"/>
    <property type="match status" value="1"/>
</dbReference>
<dbReference type="Pfam" id="PF03446">
    <property type="entry name" value="NAD_binding_2"/>
    <property type="match status" value="1"/>
</dbReference>
<dbReference type="InterPro" id="IPR006115">
    <property type="entry name" value="6PGDH_NADP-bd"/>
</dbReference>
<dbReference type="RefSeq" id="WP_092263853.1">
    <property type="nucleotide sequence ID" value="NZ_FNZA01000004.1"/>
</dbReference>
<dbReference type="STRING" id="856736.SAMN04488058_10477"/>
<keyword evidence="3" id="KW-0520">NAD</keyword>
<reference evidence="8" key="1">
    <citation type="submission" date="2016-10" db="EMBL/GenBank/DDBJ databases">
        <authorList>
            <person name="Varghese N."/>
            <person name="Submissions S."/>
        </authorList>
    </citation>
    <scope>NUCLEOTIDE SEQUENCE [LARGE SCALE GENOMIC DNA]</scope>
    <source>
        <strain evidence="8">CGMCC 1.10218</strain>
    </source>
</reference>
<dbReference type="EMBL" id="FNZA01000004">
    <property type="protein sequence ID" value="SEJ12714.1"/>
    <property type="molecule type" value="Genomic_DNA"/>
</dbReference>
<accession>A0A1H6WC03</accession>
<dbReference type="GO" id="GO:0016491">
    <property type="term" value="F:oxidoreductase activity"/>
    <property type="evidence" value="ECO:0007669"/>
    <property type="project" value="UniProtKB-KW"/>
</dbReference>
<name>A0A1H6WC03_9DEIO</name>
<dbReference type="PANTHER" id="PTHR43060">
    <property type="entry name" value="3-HYDROXYISOBUTYRATE DEHYDROGENASE-LIKE 1, MITOCHONDRIAL-RELATED"/>
    <property type="match status" value="1"/>
</dbReference>
<evidence type="ECO:0000256" key="3">
    <source>
        <dbReference type="ARBA" id="ARBA00023027"/>
    </source>
</evidence>
<dbReference type="OrthoDB" id="9786703at2"/>
<evidence type="ECO:0000256" key="4">
    <source>
        <dbReference type="PIRSR" id="PIRSR000103-1"/>
    </source>
</evidence>
<protein>
    <submittedName>
        <fullName evidence="7">3-hydroxyisobutyrate dehydrogenase</fullName>
    </submittedName>
</protein>
<dbReference type="AlphaFoldDB" id="A0A1H6WC03"/>
<dbReference type="Gene3D" id="3.40.50.720">
    <property type="entry name" value="NAD(P)-binding Rossmann-like Domain"/>
    <property type="match status" value="1"/>
</dbReference>
<dbReference type="InterPro" id="IPR029154">
    <property type="entry name" value="HIBADH-like_NADP-bd"/>
</dbReference>
<gene>
    <name evidence="7" type="ORF">SAMN04488058_10477</name>
</gene>